<proteinExistence type="predicted"/>
<protein>
    <recommendedName>
        <fullName evidence="2">Carboxypeptidase regulatory-like domain-containing protein</fullName>
    </recommendedName>
</protein>
<dbReference type="EMBL" id="CP017902">
    <property type="protein sequence ID" value="ARP18755.1"/>
    <property type="molecule type" value="Genomic_DNA"/>
</dbReference>
<accession>A0A1W6TSE9</accession>
<sequence>MKIIQLLILAKAIFLSGCVVYLDHPDAQRISGKVIWRDTGKPAEDANITIWEGRTFFTLFPISYPAAGWATSDAEGNFTVVLENQWPADVTAHVPCGFGKRIVNESEVNQIIIELEESSSSECLTPIVD</sequence>
<reference evidence="1" key="1">
    <citation type="submission" date="2016-10" db="EMBL/GenBank/DDBJ databases">
        <title>The High Quality Genome of Vibrio alginolyticus K01M1.</title>
        <authorList>
            <person name="Wendling C."/>
            <person name="Chibani C.M."/>
            <person name="Hertel R."/>
            <person name="Sproer C."/>
            <person name="Bunk B."/>
            <person name="Overmann J."/>
            <person name="Roth O."/>
            <person name="Liesegang H."/>
        </authorList>
    </citation>
    <scope>NUCLEOTIDE SEQUENCE</scope>
    <source>
        <strain evidence="1">K05K4</strain>
    </source>
</reference>
<gene>
    <name evidence="1" type="ORF">K05K4_19210</name>
</gene>
<evidence type="ECO:0000313" key="1">
    <source>
        <dbReference type="EMBL" id="ARP18755.1"/>
    </source>
</evidence>
<organism evidence="1">
    <name type="scientific">Vibrio alginolyticus</name>
    <dbReference type="NCBI Taxonomy" id="663"/>
    <lineage>
        <taxon>Bacteria</taxon>
        <taxon>Pseudomonadati</taxon>
        <taxon>Pseudomonadota</taxon>
        <taxon>Gammaproteobacteria</taxon>
        <taxon>Vibrionales</taxon>
        <taxon>Vibrionaceae</taxon>
        <taxon>Vibrio</taxon>
    </lineage>
</organism>
<dbReference type="RefSeq" id="WP_017633499.1">
    <property type="nucleotide sequence ID" value="NZ_CP017889.1"/>
</dbReference>
<dbReference type="AlphaFoldDB" id="A0A1W6TSE9"/>
<evidence type="ECO:0008006" key="2">
    <source>
        <dbReference type="Google" id="ProtNLM"/>
    </source>
</evidence>
<name>A0A1W6TSE9_VIBAL</name>